<keyword evidence="2" id="KW-0812">Transmembrane</keyword>
<evidence type="ECO:0000259" key="3">
    <source>
        <dbReference type="SMART" id="SM00014"/>
    </source>
</evidence>
<dbReference type="OrthoDB" id="536139at2759"/>
<dbReference type="InterPro" id="IPR036938">
    <property type="entry name" value="PAP2/HPO_sf"/>
</dbReference>
<keyword evidence="5" id="KW-1185">Reference proteome</keyword>
<name>A0A830HLV8_9CHLO</name>
<keyword evidence="2" id="KW-0472">Membrane</keyword>
<evidence type="ECO:0000313" key="4">
    <source>
        <dbReference type="EMBL" id="GHP07862.1"/>
    </source>
</evidence>
<comment type="caution">
    <text evidence="4">The sequence shown here is derived from an EMBL/GenBank/DDBJ whole genome shotgun (WGS) entry which is preliminary data.</text>
</comment>
<proteinExistence type="predicted"/>
<evidence type="ECO:0000256" key="1">
    <source>
        <dbReference type="SAM" id="MobiDB-lite"/>
    </source>
</evidence>
<sequence>MPVCQVLTKSMRARALGAHRPLTCRTIKTFASIPPGDANGGAKEKRLDASLSAPSSPSTSTQSVSGGGAPPMSTQRSLTALLAFGIVAADVEGVDRNWHLLLPYDQALFALAASLPPPDIIFARTTVSDTPIDAALYAWAAALALGTLRPGSRRGVWEASFFAFVALMVNANVVSFLKDAFMRPRPEAVLASYAFPSGHTTAACFGWGVLFLSILPAAFPELRAALRREGGGLTPLCVALWATPTVVTATGRIIGEAHWLSDTVAGAAVGVVFASLADGAANAARRARGDENHKLL</sequence>
<dbReference type="SMART" id="SM00014">
    <property type="entry name" value="acidPPc"/>
    <property type="match status" value="1"/>
</dbReference>
<dbReference type="PANTHER" id="PTHR14969">
    <property type="entry name" value="SPHINGOSINE-1-PHOSPHATE PHOSPHOHYDROLASE"/>
    <property type="match status" value="1"/>
</dbReference>
<dbReference type="PANTHER" id="PTHR14969:SF13">
    <property type="entry name" value="AT30094P"/>
    <property type="match status" value="1"/>
</dbReference>
<evidence type="ECO:0000256" key="2">
    <source>
        <dbReference type="SAM" id="Phobius"/>
    </source>
</evidence>
<dbReference type="GO" id="GO:0042392">
    <property type="term" value="F:sphingosine-1-phosphate phosphatase activity"/>
    <property type="evidence" value="ECO:0007669"/>
    <property type="project" value="TreeGrafter"/>
</dbReference>
<protein>
    <recommendedName>
        <fullName evidence="3">Phosphatidic acid phosphatase type 2/haloperoxidase domain-containing protein</fullName>
    </recommendedName>
</protein>
<organism evidence="4 5">
    <name type="scientific">Pycnococcus provasolii</name>
    <dbReference type="NCBI Taxonomy" id="41880"/>
    <lineage>
        <taxon>Eukaryota</taxon>
        <taxon>Viridiplantae</taxon>
        <taxon>Chlorophyta</taxon>
        <taxon>Pseudoscourfieldiophyceae</taxon>
        <taxon>Pseudoscourfieldiales</taxon>
        <taxon>Pycnococcaceae</taxon>
        <taxon>Pycnococcus</taxon>
    </lineage>
</organism>
<dbReference type="AlphaFoldDB" id="A0A830HLV8"/>
<dbReference type="EMBL" id="BNJQ01000018">
    <property type="protein sequence ID" value="GHP07862.1"/>
    <property type="molecule type" value="Genomic_DNA"/>
</dbReference>
<keyword evidence="2" id="KW-1133">Transmembrane helix</keyword>
<accession>A0A830HLV8</accession>
<gene>
    <name evidence="4" type="ORF">PPROV_000660400</name>
</gene>
<dbReference type="Proteomes" id="UP000660262">
    <property type="component" value="Unassembled WGS sequence"/>
</dbReference>
<dbReference type="InterPro" id="IPR000326">
    <property type="entry name" value="PAP2/HPO"/>
</dbReference>
<evidence type="ECO:0000313" key="5">
    <source>
        <dbReference type="Proteomes" id="UP000660262"/>
    </source>
</evidence>
<feature type="region of interest" description="Disordered" evidence="1">
    <location>
        <begin position="35"/>
        <end position="72"/>
    </location>
</feature>
<feature type="domain" description="Phosphatidic acid phosphatase type 2/haloperoxidase" evidence="3">
    <location>
        <begin position="159"/>
        <end position="278"/>
    </location>
</feature>
<feature type="transmembrane region" description="Helical" evidence="2">
    <location>
        <begin position="197"/>
        <end position="219"/>
    </location>
</feature>
<feature type="compositionally biased region" description="Low complexity" evidence="1">
    <location>
        <begin position="49"/>
        <end position="64"/>
    </location>
</feature>
<reference evidence="4" key="1">
    <citation type="submission" date="2020-10" db="EMBL/GenBank/DDBJ databases">
        <title>Unveiling of a novel bifunctional photoreceptor, Dualchrome1, isolated from a cosmopolitan green alga.</title>
        <authorList>
            <person name="Suzuki S."/>
            <person name="Kawachi M."/>
        </authorList>
    </citation>
    <scope>NUCLEOTIDE SEQUENCE</scope>
    <source>
        <strain evidence="4">NIES 2893</strain>
    </source>
</reference>
<dbReference type="Gene3D" id="1.20.144.10">
    <property type="entry name" value="Phosphatidic acid phosphatase type 2/haloperoxidase"/>
    <property type="match status" value="1"/>
</dbReference>
<feature type="transmembrane region" description="Helical" evidence="2">
    <location>
        <begin position="156"/>
        <end position="177"/>
    </location>
</feature>
<dbReference type="SUPFAM" id="SSF48317">
    <property type="entry name" value="Acid phosphatase/Vanadium-dependent haloperoxidase"/>
    <property type="match status" value="1"/>
</dbReference>
<dbReference type="Pfam" id="PF01569">
    <property type="entry name" value="PAP2"/>
    <property type="match status" value="1"/>
</dbReference>